<proteinExistence type="predicted"/>
<evidence type="ECO:0000313" key="3">
    <source>
        <dbReference type="Proteomes" id="UP000241885"/>
    </source>
</evidence>
<organism evidence="2 3">
    <name type="scientific">Thauera aromatica K172</name>
    <dbReference type="NCBI Taxonomy" id="44139"/>
    <lineage>
        <taxon>Bacteria</taxon>
        <taxon>Pseudomonadati</taxon>
        <taxon>Pseudomonadota</taxon>
        <taxon>Betaproteobacteria</taxon>
        <taxon>Rhodocyclales</taxon>
        <taxon>Zoogloeaceae</taxon>
        <taxon>Thauera</taxon>
    </lineage>
</organism>
<evidence type="ECO:0000313" key="2">
    <source>
        <dbReference type="EMBL" id="AVR90243.1"/>
    </source>
</evidence>
<reference evidence="2 3" key="1">
    <citation type="submission" date="2018-03" db="EMBL/GenBank/DDBJ databases">
        <title>Complete genome sequence of Thauera aromatica, a model organism for studying aromatic compound degradation under denitrifying conditions.</title>
        <authorList>
            <person name="Lo H.-Y."/>
            <person name="Goris T."/>
            <person name="Boll M."/>
            <person name="Mueller J.A."/>
        </authorList>
    </citation>
    <scope>NUCLEOTIDE SEQUENCE [LARGE SCALE GENOMIC DNA]</scope>
    <source>
        <strain evidence="2 3">K172</strain>
    </source>
</reference>
<evidence type="ECO:0000256" key="1">
    <source>
        <dbReference type="SAM" id="MobiDB-lite"/>
    </source>
</evidence>
<gene>
    <name evidence="2" type="ORF">Tharo_3362</name>
</gene>
<keyword evidence="3" id="KW-1185">Reference proteome</keyword>
<dbReference type="KEGG" id="tak:Tharo_3362"/>
<sequence length="78" mass="7927">MRIGLRSAAVQPVACTLDGDHPPGACRPALSGACPAERGVEDLALEGASFDHPGWEALPVPHRGCRPGAASPGQGGFR</sequence>
<dbReference type="AlphaFoldDB" id="A0A2R4BSP4"/>
<dbReference type="EMBL" id="CP028339">
    <property type="protein sequence ID" value="AVR90243.1"/>
    <property type="molecule type" value="Genomic_DNA"/>
</dbReference>
<accession>A0A2R4BSP4</accession>
<protein>
    <submittedName>
        <fullName evidence="2">Uncharacterized protein</fullName>
    </submittedName>
</protein>
<name>A0A2R4BSP4_THAAR</name>
<dbReference type="Proteomes" id="UP000241885">
    <property type="component" value="Chromosome"/>
</dbReference>
<feature type="region of interest" description="Disordered" evidence="1">
    <location>
        <begin position="59"/>
        <end position="78"/>
    </location>
</feature>